<dbReference type="Proteomes" id="UP001203423">
    <property type="component" value="Unassembled WGS sequence"/>
</dbReference>
<evidence type="ECO:0000313" key="1">
    <source>
        <dbReference type="EMBL" id="MCL1125547.1"/>
    </source>
</evidence>
<dbReference type="InterPro" id="IPR010272">
    <property type="entry name" value="T6SS_TssF"/>
</dbReference>
<proteinExistence type="predicted"/>
<dbReference type="NCBIfam" id="TIGR03359">
    <property type="entry name" value="VI_chp_6"/>
    <property type="match status" value="1"/>
</dbReference>
<organism evidence="1 2">
    <name type="scientific">Shewanella surugensis</name>
    <dbReference type="NCBI Taxonomy" id="212020"/>
    <lineage>
        <taxon>Bacteria</taxon>
        <taxon>Pseudomonadati</taxon>
        <taxon>Pseudomonadota</taxon>
        <taxon>Gammaproteobacteria</taxon>
        <taxon>Alteromonadales</taxon>
        <taxon>Shewanellaceae</taxon>
        <taxon>Shewanella</taxon>
    </lineage>
</organism>
<accession>A0ABT0LDZ1</accession>
<dbReference type="EMBL" id="JAKIKS010000052">
    <property type="protein sequence ID" value="MCL1125547.1"/>
    <property type="molecule type" value="Genomic_DNA"/>
</dbReference>
<dbReference type="PIRSF" id="PIRSF028304">
    <property type="entry name" value="UCP028304"/>
    <property type="match status" value="1"/>
</dbReference>
<gene>
    <name evidence="1" type="primary">tssF</name>
    <name evidence="1" type="ORF">L2764_13940</name>
</gene>
<comment type="caution">
    <text evidence="1">The sequence shown here is derived from an EMBL/GenBank/DDBJ whole genome shotgun (WGS) entry which is preliminary data.</text>
</comment>
<dbReference type="PANTHER" id="PTHR35370:SF4">
    <property type="entry name" value="TYPE VI SECRETION SYSTEM BASEPLATE SUBUNIT TSSF"/>
    <property type="match status" value="1"/>
</dbReference>
<dbReference type="RefSeq" id="WP_248940861.1">
    <property type="nucleotide sequence ID" value="NZ_JAKIKS010000052.1"/>
</dbReference>
<sequence>MSQDKYFRDELAFLKEQGKEFSDMHPQLARYLHGKSTDPDVERLLEGFAFLTGRLREKIDDDFPELTHSMINMLWPNYLRPVPSTTIIAFSPNEGMDEKQLISTGCEMKSHPVSETICQFRTCRDVDIYPFTVEDIISSHSRESSTIDVVLSSSAKISLQQIGLDDLRFYLGNDDYSAKTLYLWLNNCLDSIELIADDKAYTLMRHSLKAVGFDSQDAILPYPKNVYEGYRILQEYFTFPEAFHFVDVTNIHKVIPSHVSGDFTLRFKFSKTLPSDVRINKGSMQLYCVPAINLFEHDADPIELNGRRTEYPIVPSSRKTGHYEIFSVDHVQGWTDSEAGRIRGQNRVYTPFESFQHEIERTRHRLALYYRIKVRDSISHNGFEHLMSFVRSDETHMVNMTEAVSLRLTCTNRQLPKELGKGDICIATDKTPSFVTFKNITEPSASLRPPLDGSLLWTLISNLSLNYLSLLSKDALCSVIRAYDFKALVDRQAEMIAKHRLAGILDIISGPTERIIKGLPVRGLKSEVTLKESAFGSEGDLFLFGTVLSRFFSLYASINSFHELVVVNADNQERYTWNIQIGQQPLI</sequence>
<evidence type="ECO:0000313" key="2">
    <source>
        <dbReference type="Proteomes" id="UP001203423"/>
    </source>
</evidence>
<name>A0ABT0LDZ1_9GAMM</name>
<dbReference type="Pfam" id="PF05947">
    <property type="entry name" value="T6SS_TssF"/>
    <property type="match status" value="1"/>
</dbReference>
<protein>
    <submittedName>
        <fullName evidence="1">Type VI secretion system baseplate subunit TssF</fullName>
    </submittedName>
</protein>
<reference evidence="1 2" key="1">
    <citation type="submission" date="2022-01" db="EMBL/GenBank/DDBJ databases">
        <title>Whole genome-based taxonomy of the Shewanellaceae.</title>
        <authorList>
            <person name="Martin-Rodriguez A.J."/>
        </authorList>
    </citation>
    <scope>NUCLEOTIDE SEQUENCE [LARGE SCALE GENOMIC DNA]</scope>
    <source>
        <strain evidence="1 2">DSM 17177</strain>
    </source>
</reference>
<keyword evidence="2" id="KW-1185">Reference proteome</keyword>
<dbReference type="PANTHER" id="PTHR35370">
    <property type="entry name" value="CYTOPLASMIC PROTEIN-RELATED-RELATED"/>
    <property type="match status" value="1"/>
</dbReference>